<dbReference type="Gene3D" id="3.40.50.300">
    <property type="entry name" value="P-loop containing nucleotide triphosphate hydrolases"/>
    <property type="match status" value="1"/>
</dbReference>
<evidence type="ECO:0000313" key="1">
    <source>
        <dbReference type="EMBL" id="OGF35633.1"/>
    </source>
</evidence>
<evidence type="ECO:0008006" key="3">
    <source>
        <dbReference type="Google" id="ProtNLM"/>
    </source>
</evidence>
<reference evidence="1 2" key="1">
    <citation type="journal article" date="2016" name="Nat. Commun.">
        <title>Thousands of microbial genomes shed light on interconnected biogeochemical processes in an aquifer system.</title>
        <authorList>
            <person name="Anantharaman K."/>
            <person name="Brown C.T."/>
            <person name="Hug L.A."/>
            <person name="Sharon I."/>
            <person name="Castelle C.J."/>
            <person name="Probst A.J."/>
            <person name="Thomas B.C."/>
            <person name="Singh A."/>
            <person name="Wilkins M.J."/>
            <person name="Karaoz U."/>
            <person name="Brodie E.L."/>
            <person name="Williams K.H."/>
            <person name="Hubbard S.S."/>
            <person name="Banfield J.F."/>
        </authorList>
    </citation>
    <scope>NUCLEOTIDE SEQUENCE [LARGE SCALE GENOMIC DNA]</scope>
</reference>
<dbReference type="EMBL" id="MFGM01000047">
    <property type="protein sequence ID" value="OGF35633.1"/>
    <property type="molecule type" value="Genomic_DNA"/>
</dbReference>
<sequence length="349" mass="39157">MKDIKFNWGLVGHGNIQKYLQTAIVNLHPSHAYVFYGPGKVGKTFLAKNIAQTVLCDEYRKMGSLDSAVKVNPAELPCGRCDACRQFAKGMHPDLYTVEREVSEKTGKKKSVIAVGQIRDLLEKISQRAFLNSYKVVIIPEAQALSQEASNCLLKTLEEPAPRTIIFLITTNKNLLLPTILSRSQLFKFLPVPSDAVYEYLVAEGAGRDEARELARISRGRPTIAKHFLKDKVRFEEYKNNVQGVLKVLVNRPLERLKEIEKMFAEDKGGDVALKNLDFLAGLVRDALLCKLGKTELLANYFLTTELADLGARAPSGWFCGFLRRVENARAMIQGNVNPRLVMENLFLE</sequence>
<accession>A0A1F5TA50</accession>
<proteinExistence type="predicted"/>
<protein>
    <recommendedName>
        <fullName evidence="3">DNA polymerase III subunit delta</fullName>
    </recommendedName>
</protein>
<evidence type="ECO:0000313" key="2">
    <source>
        <dbReference type="Proteomes" id="UP000178656"/>
    </source>
</evidence>
<dbReference type="Proteomes" id="UP000178656">
    <property type="component" value="Unassembled WGS sequence"/>
</dbReference>
<dbReference type="AlphaFoldDB" id="A0A1F5TA50"/>
<organism evidence="1 2">
    <name type="scientific">Candidatus Falkowbacteria bacterium RIFOXYC2_FULL_48_21</name>
    <dbReference type="NCBI Taxonomy" id="1798005"/>
    <lineage>
        <taxon>Bacteria</taxon>
        <taxon>Candidatus Falkowiibacteriota</taxon>
    </lineage>
</organism>
<dbReference type="InterPro" id="IPR027417">
    <property type="entry name" value="P-loop_NTPase"/>
</dbReference>
<dbReference type="Pfam" id="PF13177">
    <property type="entry name" value="DNA_pol3_delta2"/>
    <property type="match status" value="1"/>
</dbReference>
<name>A0A1F5TA50_9BACT</name>
<dbReference type="InterPro" id="IPR050238">
    <property type="entry name" value="DNA_Rep/Repair_Clamp_Loader"/>
</dbReference>
<comment type="caution">
    <text evidence="1">The sequence shown here is derived from an EMBL/GenBank/DDBJ whole genome shotgun (WGS) entry which is preliminary data.</text>
</comment>
<dbReference type="PANTHER" id="PTHR11669:SF8">
    <property type="entry name" value="DNA POLYMERASE III SUBUNIT DELTA"/>
    <property type="match status" value="1"/>
</dbReference>
<gene>
    <name evidence="1" type="ORF">A2482_03525</name>
</gene>
<dbReference type="SUPFAM" id="SSF52540">
    <property type="entry name" value="P-loop containing nucleoside triphosphate hydrolases"/>
    <property type="match status" value="1"/>
</dbReference>
<dbReference type="GO" id="GO:0006261">
    <property type="term" value="P:DNA-templated DNA replication"/>
    <property type="evidence" value="ECO:0007669"/>
    <property type="project" value="TreeGrafter"/>
</dbReference>
<dbReference type="PANTHER" id="PTHR11669">
    <property type="entry name" value="REPLICATION FACTOR C / DNA POLYMERASE III GAMMA-TAU SUBUNIT"/>
    <property type="match status" value="1"/>
</dbReference>